<evidence type="ECO:0000313" key="5">
    <source>
        <dbReference type="Proteomes" id="UP001189773"/>
    </source>
</evidence>
<dbReference type="NCBIfam" id="NF041373">
    <property type="entry name" value="HGG_STG"/>
    <property type="match status" value="1"/>
</dbReference>
<keyword evidence="5" id="KW-1185">Reference proteome</keyword>
<evidence type="ECO:0000313" key="4">
    <source>
        <dbReference type="Proteomes" id="UP001189756"/>
    </source>
</evidence>
<accession>A0AAD2F5Z8</accession>
<dbReference type="EMBL" id="CATZAR010000024">
    <property type="protein sequence ID" value="CAJ0807276.1"/>
    <property type="molecule type" value="Genomic_DNA"/>
</dbReference>
<dbReference type="Proteomes" id="UP001189773">
    <property type="component" value="Unassembled WGS sequence"/>
</dbReference>
<dbReference type="Proteomes" id="UP001189756">
    <property type="component" value="Unassembled WGS sequence"/>
</dbReference>
<protein>
    <submittedName>
        <fullName evidence="2">Uncharacterized protein</fullName>
    </submittedName>
</protein>
<organism evidence="2 4">
    <name type="scientific">Ralstonia thomasii</name>
    <dbReference type="NCBI Taxonomy" id="3058596"/>
    <lineage>
        <taxon>Bacteria</taxon>
        <taxon>Pseudomonadati</taxon>
        <taxon>Pseudomonadota</taxon>
        <taxon>Betaproteobacteria</taxon>
        <taxon>Burkholderiales</taxon>
        <taxon>Burkholderiaceae</taxon>
        <taxon>Ralstonia</taxon>
    </lineage>
</organism>
<gene>
    <name evidence="3" type="ORF">LMG18095_04574</name>
    <name evidence="2" type="ORF">R77560_04297</name>
</gene>
<reference evidence="2 5" key="1">
    <citation type="submission" date="2023-07" db="EMBL/GenBank/DDBJ databases">
        <authorList>
            <person name="Peeters C."/>
        </authorList>
    </citation>
    <scope>NUCLEOTIDE SEQUENCE</scope>
    <source>
        <strain evidence="3 5">LMG 18095</strain>
        <strain evidence="2">R-77560</strain>
    </source>
</reference>
<name>A0AAD2F5Z8_9RALS</name>
<evidence type="ECO:0000313" key="3">
    <source>
        <dbReference type="EMBL" id="CAJ0807276.1"/>
    </source>
</evidence>
<evidence type="ECO:0000313" key="2">
    <source>
        <dbReference type="EMBL" id="CAJ0805710.1"/>
    </source>
</evidence>
<feature type="region of interest" description="Disordered" evidence="1">
    <location>
        <begin position="106"/>
        <end position="137"/>
    </location>
</feature>
<sequence length="137" mass="15218">MSDQDKPFGALTATQRLAMGDDEKRKRLRAHYVECDAVRAERAAIERAEYERFLSSRLSPRRGWSRAPLPSYPVFPEELCGMTCGARTRAGTPCKMTAIYRNGRCKLHGGMSTGPRSNSGKARSAANGLMPKRKQTP</sequence>
<dbReference type="EMBL" id="CATZAZ010000013">
    <property type="protein sequence ID" value="CAJ0805710.1"/>
    <property type="molecule type" value="Genomic_DNA"/>
</dbReference>
<dbReference type="AlphaFoldDB" id="A0AAD2F5Z8"/>
<comment type="caution">
    <text evidence="2">The sequence shown here is derived from an EMBL/GenBank/DDBJ whole genome shotgun (WGS) entry which is preliminary data.</text>
</comment>
<proteinExistence type="predicted"/>
<dbReference type="InterPro" id="IPR047675">
    <property type="entry name" value="Putative_zinc-bd"/>
</dbReference>
<evidence type="ECO:0000256" key="1">
    <source>
        <dbReference type="SAM" id="MobiDB-lite"/>
    </source>
</evidence>